<dbReference type="InterPro" id="IPR008397">
    <property type="entry name" value="Alginate_lyase_dom"/>
</dbReference>
<dbReference type="AlphaFoldDB" id="A0A3N6P7M7"/>
<dbReference type="OrthoDB" id="1043373at2"/>
<dbReference type="RefSeq" id="WP_124149460.1">
    <property type="nucleotide sequence ID" value="NZ_RQIS01000001.1"/>
</dbReference>
<name>A0A3N6P7M7_9BURK</name>
<evidence type="ECO:0000313" key="5">
    <source>
        <dbReference type="Proteomes" id="UP000272778"/>
    </source>
</evidence>
<protein>
    <recommendedName>
        <fullName evidence="3">Alginate lyase domain-containing protein</fullName>
    </recommendedName>
</protein>
<dbReference type="SUPFAM" id="SSF48230">
    <property type="entry name" value="Chondroitin AC/alginate lyase"/>
    <property type="match status" value="1"/>
</dbReference>
<evidence type="ECO:0000313" key="4">
    <source>
        <dbReference type="EMBL" id="RQH10063.1"/>
    </source>
</evidence>
<evidence type="ECO:0000256" key="2">
    <source>
        <dbReference type="ARBA" id="ARBA00023239"/>
    </source>
</evidence>
<evidence type="ECO:0000256" key="1">
    <source>
        <dbReference type="ARBA" id="ARBA00022729"/>
    </source>
</evidence>
<reference evidence="4 5" key="1">
    <citation type="submission" date="2018-11" db="EMBL/GenBank/DDBJ databases">
        <title>Paraburkholderia sp. DHOA04, isolated from soil.</title>
        <authorList>
            <person name="Gao Z.-H."/>
            <person name="Qiu L.-H."/>
            <person name="Fu J.-C."/>
        </authorList>
    </citation>
    <scope>NUCLEOTIDE SEQUENCE [LARGE SCALE GENOMIC DNA]</scope>
    <source>
        <strain evidence="4 5">DHOA04</strain>
    </source>
</reference>
<keyword evidence="5" id="KW-1185">Reference proteome</keyword>
<dbReference type="EMBL" id="RQIS01000001">
    <property type="protein sequence ID" value="RQH10063.1"/>
    <property type="molecule type" value="Genomic_DNA"/>
</dbReference>
<proteinExistence type="predicted"/>
<dbReference type="Pfam" id="PF05426">
    <property type="entry name" value="Alginate_lyase"/>
    <property type="match status" value="1"/>
</dbReference>
<organism evidence="4 5">
    <name type="scientific">Paraburkholderia dinghuensis</name>
    <dbReference type="NCBI Taxonomy" id="2305225"/>
    <lineage>
        <taxon>Bacteria</taxon>
        <taxon>Pseudomonadati</taxon>
        <taxon>Pseudomonadota</taxon>
        <taxon>Betaproteobacteria</taxon>
        <taxon>Burkholderiales</taxon>
        <taxon>Burkholderiaceae</taxon>
        <taxon>Paraburkholderia</taxon>
    </lineage>
</organism>
<dbReference type="Gene3D" id="1.50.10.100">
    <property type="entry name" value="Chondroitin AC/alginate lyase"/>
    <property type="match status" value="1"/>
</dbReference>
<dbReference type="Proteomes" id="UP000272778">
    <property type="component" value="Unassembled WGS sequence"/>
</dbReference>
<gene>
    <name evidence="4" type="ORF">D1Y85_02725</name>
</gene>
<accession>A0A3N6P7M7</accession>
<sequence>MTIRNIFLLLCVIELFLTPAWAGPVSLDAGQVATLRELIKQNDEAAGLYRQQYKIAASALNDDPDPVRVLVGEGKLNSDPDKIKSDTALHDMQKANALAWVWLVGQDDRFAQKGSEFILAWARVNKPDGDPINETKLEPLIVAYDVLRPRFTPQDRALVDAWLENRANMLWNDPRHRTENWQSHRLKIVGMVATVTDDEQLWMAVEQGFKRQMSLSFLPGGASTDFGLRDAMHYHLYSVLPLVTLACVAHQRRHDWYNYQAPSGVSLRSAVEFVEPYALGKKTHVEFAHSKVSFDKVRAAAGEKEYSEHIWSSCESGPMFSEASCVDPGVRDIAVKVWCGVRHRQFVDWNSVLNSVRRGN</sequence>
<feature type="domain" description="Alginate lyase" evidence="3">
    <location>
        <begin position="53"/>
        <end position="283"/>
    </location>
</feature>
<dbReference type="GO" id="GO:0016829">
    <property type="term" value="F:lyase activity"/>
    <property type="evidence" value="ECO:0007669"/>
    <property type="project" value="UniProtKB-KW"/>
</dbReference>
<keyword evidence="1" id="KW-0732">Signal</keyword>
<dbReference type="InterPro" id="IPR008929">
    <property type="entry name" value="Chondroitin_lyas"/>
</dbReference>
<dbReference type="GO" id="GO:0042597">
    <property type="term" value="C:periplasmic space"/>
    <property type="evidence" value="ECO:0007669"/>
    <property type="project" value="InterPro"/>
</dbReference>
<evidence type="ECO:0000259" key="3">
    <source>
        <dbReference type="Pfam" id="PF05426"/>
    </source>
</evidence>
<comment type="caution">
    <text evidence="4">The sequence shown here is derived from an EMBL/GenBank/DDBJ whole genome shotgun (WGS) entry which is preliminary data.</text>
</comment>
<keyword evidence="2" id="KW-0456">Lyase</keyword>